<feature type="region of interest" description="Disordered" evidence="1">
    <location>
        <begin position="114"/>
        <end position="138"/>
    </location>
</feature>
<proteinExistence type="predicted"/>
<evidence type="ECO:0000256" key="1">
    <source>
        <dbReference type="SAM" id="MobiDB-lite"/>
    </source>
</evidence>
<gene>
    <name evidence="4" type="ORF">ACFSKW_13885</name>
</gene>
<dbReference type="EMBL" id="JBHUFV010000021">
    <property type="protein sequence ID" value="MFD1932569.1"/>
    <property type="molecule type" value="Genomic_DNA"/>
</dbReference>
<dbReference type="InterPro" id="IPR052529">
    <property type="entry name" value="Bact_Transport_Assoc"/>
</dbReference>
<organism evidence="4 5">
    <name type="scientific">Nonomuraea mangrovi</name>
    <dbReference type="NCBI Taxonomy" id="2316207"/>
    <lineage>
        <taxon>Bacteria</taxon>
        <taxon>Bacillati</taxon>
        <taxon>Actinomycetota</taxon>
        <taxon>Actinomycetes</taxon>
        <taxon>Streptosporangiales</taxon>
        <taxon>Streptosporangiaceae</taxon>
        <taxon>Nonomuraea</taxon>
    </lineage>
</organism>
<accession>A0ABW4SUE2</accession>
<dbReference type="Proteomes" id="UP001597368">
    <property type="component" value="Unassembled WGS sequence"/>
</dbReference>
<evidence type="ECO:0000256" key="2">
    <source>
        <dbReference type="SAM" id="Phobius"/>
    </source>
</evidence>
<dbReference type="Pfam" id="PF04235">
    <property type="entry name" value="DUF418"/>
    <property type="match status" value="1"/>
</dbReference>
<sequence length="138" mass="14481">MPDGVVDGVALLASPLLAAGYAATVLRLSRADAWFGPAGRIAASNYIGQSLITAILFTGLGFGLAEKVPVWGTLVIALAIYVTQLAVSAWWTRRHRYGPVEWLLRTVTYGVRRPSSAGTAGTDRPGGGGRESASAQPR</sequence>
<keyword evidence="2" id="KW-0812">Transmembrane</keyword>
<keyword evidence="5" id="KW-1185">Reference proteome</keyword>
<comment type="caution">
    <text evidence="4">The sequence shown here is derived from an EMBL/GenBank/DDBJ whole genome shotgun (WGS) entry which is preliminary data.</text>
</comment>
<feature type="transmembrane region" description="Helical" evidence="2">
    <location>
        <begin position="46"/>
        <end position="65"/>
    </location>
</feature>
<dbReference type="RefSeq" id="WP_379572679.1">
    <property type="nucleotide sequence ID" value="NZ_JBHUFV010000021.1"/>
</dbReference>
<dbReference type="PANTHER" id="PTHR30590">
    <property type="entry name" value="INNER MEMBRANE PROTEIN"/>
    <property type="match status" value="1"/>
</dbReference>
<dbReference type="PANTHER" id="PTHR30590:SF2">
    <property type="entry name" value="INNER MEMBRANE PROTEIN"/>
    <property type="match status" value="1"/>
</dbReference>
<dbReference type="InterPro" id="IPR007349">
    <property type="entry name" value="DUF418"/>
</dbReference>
<evidence type="ECO:0000313" key="5">
    <source>
        <dbReference type="Proteomes" id="UP001597368"/>
    </source>
</evidence>
<keyword evidence="2" id="KW-0472">Membrane</keyword>
<name>A0ABW4SUE2_9ACTN</name>
<evidence type="ECO:0000259" key="3">
    <source>
        <dbReference type="Pfam" id="PF04235"/>
    </source>
</evidence>
<protein>
    <submittedName>
        <fullName evidence="4">DUF418 domain-containing protein</fullName>
    </submittedName>
</protein>
<feature type="domain" description="DUF418" evidence="3">
    <location>
        <begin position="5"/>
        <end position="110"/>
    </location>
</feature>
<keyword evidence="2" id="KW-1133">Transmembrane helix</keyword>
<evidence type="ECO:0000313" key="4">
    <source>
        <dbReference type="EMBL" id="MFD1932569.1"/>
    </source>
</evidence>
<feature type="transmembrane region" description="Helical" evidence="2">
    <location>
        <begin position="6"/>
        <end position="26"/>
    </location>
</feature>
<reference evidence="5" key="1">
    <citation type="journal article" date="2019" name="Int. J. Syst. Evol. Microbiol.">
        <title>The Global Catalogue of Microorganisms (GCM) 10K type strain sequencing project: providing services to taxonomists for standard genome sequencing and annotation.</title>
        <authorList>
            <consortium name="The Broad Institute Genomics Platform"/>
            <consortium name="The Broad Institute Genome Sequencing Center for Infectious Disease"/>
            <person name="Wu L."/>
            <person name="Ma J."/>
        </authorList>
    </citation>
    <scope>NUCLEOTIDE SEQUENCE [LARGE SCALE GENOMIC DNA]</scope>
    <source>
        <strain evidence="5">ICMP 6774ER</strain>
    </source>
</reference>
<feature type="transmembrane region" description="Helical" evidence="2">
    <location>
        <begin position="71"/>
        <end position="91"/>
    </location>
</feature>